<dbReference type="HOGENOM" id="CLU_472559_0_0_1"/>
<keyword evidence="3" id="KW-1185">Reference proteome</keyword>
<reference evidence="2 3" key="1">
    <citation type="submission" date="2014-04" db="EMBL/GenBank/DDBJ databases">
        <authorList>
            <consortium name="DOE Joint Genome Institute"/>
            <person name="Kuo A."/>
            <person name="Gay G."/>
            <person name="Dore J."/>
            <person name="Kohler A."/>
            <person name="Nagy L.G."/>
            <person name="Floudas D."/>
            <person name="Copeland A."/>
            <person name="Barry K.W."/>
            <person name="Cichocki N."/>
            <person name="Veneault-Fourrey C."/>
            <person name="LaButti K."/>
            <person name="Lindquist E.A."/>
            <person name="Lipzen A."/>
            <person name="Lundell T."/>
            <person name="Morin E."/>
            <person name="Murat C."/>
            <person name="Sun H."/>
            <person name="Tunlid A."/>
            <person name="Henrissat B."/>
            <person name="Grigoriev I.V."/>
            <person name="Hibbett D.S."/>
            <person name="Martin F."/>
            <person name="Nordberg H.P."/>
            <person name="Cantor M.N."/>
            <person name="Hua S.X."/>
        </authorList>
    </citation>
    <scope>NUCLEOTIDE SEQUENCE [LARGE SCALE GENOMIC DNA]</scope>
    <source>
        <strain evidence="3">h7</strain>
    </source>
</reference>
<dbReference type="AlphaFoldDB" id="A0A0C3C3N5"/>
<protein>
    <submittedName>
        <fullName evidence="2">Uncharacterized protein</fullName>
    </submittedName>
</protein>
<evidence type="ECO:0000313" key="3">
    <source>
        <dbReference type="Proteomes" id="UP000053424"/>
    </source>
</evidence>
<dbReference type="OrthoDB" id="3059771at2759"/>
<organism evidence="2 3">
    <name type="scientific">Hebeloma cylindrosporum</name>
    <dbReference type="NCBI Taxonomy" id="76867"/>
    <lineage>
        <taxon>Eukaryota</taxon>
        <taxon>Fungi</taxon>
        <taxon>Dikarya</taxon>
        <taxon>Basidiomycota</taxon>
        <taxon>Agaricomycotina</taxon>
        <taxon>Agaricomycetes</taxon>
        <taxon>Agaricomycetidae</taxon>
        <taxon>Agaricales</taxon>
        <taxon>Agaricineae</taxon>
        <taxon>Hymenogastraceae</taxon>
        <taxon>Hebeloma</taxon>
    </lineage>
</organism>
<evidence type="ECO:0000313" key="2">
    <source>
        <dbReference type="EMBL" id="KIM38181.1"/>
    </source>
</evidence>
<feature type="region of interest" description="Disordered" evidence="1">
    <location>
        <begin position="193"/>
        <end position="216"/>
    </location>
</feature>
<dbReference type="EMBL" id="KN831792">
    <property type="protein sequence ID" value="KIM38181.1"/>
    <property type="molecule type" value="Genomic_DNA"/>
</dbReference>
<name>A0A0C3C3N5_HEBCY</name>
<feature type="compositionally biased region" description="Polar residues" evidence="1">
    <location>
        <begin position="26"/>
        <end position="41"/>
    </location>
</feature>
<reference evidence="3" key="2">
    <citation type="submission" date="2015-01" db="EMBL/GenBank/DDBJ databases">
        <title>Evolutionary Origins and Diversification of the Mycorrhizal Mutualists.</title>
        <authorList>
            <consortium name="DOE Joint Genome Institute"/>
            <consortium name="Mycorrhizal Genomics Consortium"/>
            <person name="Kohler A."/>
            <person name="Kuo A."/>
            <person name="Nagy L.G."/>
            <person name="Floudas D."/>
            <person name="Copeland A."/>
            <person name="Barry K.W."/>
            <person name="Cichocki N."/>
            <person name="Veneault-Fourrey C."/>
            <person name="LaButti K."/>
            <person name="Lindquist E.A."/>
            <person name="Lipzen A."/>
            <person name="Lundell T."/>
            <person name="Morin E."/>
            <person name="Murat C."/>
            <person name="Riley R."/>
            <person name="Ohm R."/>
            <person name="Sun H."/>
            <person name="Tunlid A."/>
            <person name="Henrissat B."/>
            <person name="Grigoriev I.V."/>
            <person name="Hibbett D.S."/>
            <person name="Martin F."/>
        </authorList>
    </citation>
    <scope>NUCLEOTIDE SEQUENCE [LARGE SCALE GENOMIC DNA]</scope>
    <source>
        <strain evidence="3">h7</strain>
    </source>
</reference>
<proteinExistence type="predicted"/>
<feature type="compositionally biased region" description="Pro residues" evidence="1">
    <location>
        <begin position="312"/>
        <end position="325"/>
    </location>
</feature>
<feature type="region of interest" description="Disordered" evidence="1">
    <location>
        <begin position="1"/>
        <end position="101"/>
    </location>
</feature>
<accession>A0A0C3C3N5</accession>
<evidence type="ECO:0000256" key="1">
    <source>
        <dbReference type="SAM" id="MobiDB-lite"/>
    </source>
</evidence>
<feature type="compositionally biased region" description="Polar residues" evidence="1">
    <location>
        <begin position="204"/>
        <end position="215"/>
    </location>
</feature>
<dbReference type="Proteomes" id="UP000053424">
    <property type="component" value="Unassembled WGS sequence"/>
</dbReference>
<feature type="region of interest" description="Disordered" evidence="1">
    <location>
        <begin position="127"/>
        <end position="158"/>
    </location>
</feature>
<sequence length="577" mass="63485">MDVEPRSALHLTRNSLPYGSLPPLRSKNTPSVVPTNRQITRNAARRKRSTEQSFLTEQVNVNHQQSKGILQQRSNSATQNESIPVLSTKPNKPTDAPTPLITSSAGAARKISKVKHFRTSATITSTLGKSAKGHRNSAAKAARKGNRPSIPKPPPPIFDVTHTDVVPNTATYTSPYLSIYSLDDLSRWDMDSIPSIPSPPSSPRNGSSFGSTLFSTPIDDDDIFENEIPFPLSRQTKVLENMGVKKSKNKARANIETTLGRHVILPRDNSSPTPPNQPLKLSVLPGLPHPLPLRNISDNTETPHLLSRTTPPVAPPQPTPSPQPTSGPSASKKDAWGCMHLGAADCEFSIVFPSTAHYEVWDMSDDSHFACPALLCLMAKDAYTWSGMPLALPDVTLIDVRCEDIPLPSRKSIYDPNDEYSTQYTGGKTGTANDDLNTTVETRIGQRGISIEGKWIRTYAKPGVEGSGRSRVDRRGDVSNVNTHAQRQNYDAATMAMGGAYARGWYLKIWIPIPTRLFVKRETRMFDINARIFMMGDETRVLSLDGNGDGTAYPLLADAQMTVSHLRSRREMDGCWW</sequence>
<feature type="compositionally biased region" description="Polar residues" evidence="1">
    <location>
        <begin position="51"/>
        <end position="82"/>
    </location>
</feature>
<feature type="region of interest" description="Disordered" evidence="1">
    <location>
        <begin position="247"/>
        <end position="333"/>
    </location>
</feature>
<feature type="compositionally biased region" description="Basic residues" evidence="1">
    <location>
        <begin position="131"/>
        <end position="146"/>
    </location>
</feature>
<gene>
    <name evidence="2" type="ORF">M413DRAFT_447945</name>
</gene>